<accession>A0A6A4SD69</accession>
<proteinExistence type="predicted"/>
<dbReference type="Proteomes" id="UP000438429">
    <property type="component" value="Unassembled WGS sequence"/>
</dbReference>
<protein>
    <submittedName>
        <fullName evidence="2">Uncharacterized protein</fullName>
    </submittedName>
</protein>
<dbReference type="AlphaFoldDB" id="A0A6A4SD69"/>
<dbReference type="EMBL" id="VEVO01000017">
    <property type="protein sequence ID" value="KAF0028532.1"/>
    <property type="molecule type" value="Genomic_DNA"/>
</dbReference>
<keyword evidence="1" id="KW-0812">Transmembrane</keyword>
<evidence type="ECO:0000313" key="2">
    <source>
        <dbReference type="EMBL" id="KAF0028532.1"/>
    </source>
</evidence>
<evidence type="ECO:0000256" key="1">
    <source>
        <dbReference type="SAM" id="Phobius"/>
    </source>
</evidence>
<organism evidence="2 3">
    <name type="scientific">Scophthalmus maximus</name>
    <name type="common">Turbot</name>
    <name type="synonym">Psetta maxima</name>
    <dbReference type="NCBI Taxonomy" id="52904"/>
    <lineage>
        <taxon>Eukaryota</taxon>
        <taxon>Metazoa</taxon>
        <taxon>Chordata</taxon>
        <taxon>Craniata</taxon>
        <taxon>Vertebrata</taxon>
        <taxon>Euteleostomi</taxon>
        <taxon>Actinopterygii</taxon>
        <taxon>Neopterygii</taxon>
        <taxon>Teleostei</taxon>
        <taxon>Neoteleostei</taxon>
        <taxon>Acanthomorphata</taxon>
        <taxon>Carangaria</taxon>
        <taxon>Pleuronectiformes</taxon>
        <taxon>Pleuronectoidei</taxon>
        <taxon>Scophthalmidae</taxon>
        <taxon>Scophthalmus</taxon>
    </lineage>
</organism>
<name>A0A6A4SD69_SCOMX</name>
<reference evidence="2 3" key="1">
    <citation type="submission" date="2019-06" db="EMBL/GenBank/DDBJ databases">
        <title>Draft genomes of female and male turbot (Scophthalmus maximus).</title>
        <authorList>
            <person name="Xu H."/>
            <person name="Xu X.-W."/>
            <person name="Shao C."/>
            <person name="Chen S."/>
        </authorList>
    </citation>
    <scope>NUCLEOTIDE SEQUENCE [LARGE SCALE GENOMIC DNA]</scope>
    <source>
        <strain evidence="2">Ysfricsl-2016a</strain>
        <tissue evidence="2">Blood</tissue>
    </source>
</reference>
<gene>
    <name evidence="2" type="ORF">F2P81_019619</name>
</gene>
<evidence type="ECO:0000313" key="3">
    <source>
        <dbReference type="Proteomes" id="UP000438429"/>
    </source>
</evidence>
<keyword evidence="1" id="KW-1133">Transmembrane helix</keyword>
<feature type="transmembrane region" description="Helical" evidence="1">
    <location>
        <begin position="42"/>
        <end position="61"/>
    </location>
</feature>
<keyword evidence="1" id="KW-0472">Membrane</keyword>
<comment type="caution">
    <text evidence="2">The sequence shown here is derived from an EMBL/GenBank/DDBJ whole genome shotgun (WGS) entry which is preliminary data.</text>
</comment>
<sequence length="75" mass="8648">MMLSKRSRKTRGEDEDNRTGHHLLCLEKPAFSPSSELDMSTLLLLLLLLLLFSFCLHSFTFTPHPIVRPRATHNE</sequence>